<dbReference type="PANTHER" id="PTHR47706">
    <property type="entry name" value="NMRA-LIKE FAMILY PROTEIN"/>
    <property type="match status" value="1"/>
</dbReference>
<accession>A0A8H5K6P2</accession>
<comment type="similarity">
    <text evidence="1">Belongs to the NmrA-type oxidoreductase family. Isoflavone reductase subfamily.</text>
</comment>
<evidence type="ECO:0000256" key="3">
    <source>
        <dbReference type="ARBA" id="ARBA00023002"/>
    </source>
</evidence>
<dbReference type="Proteomes" id="UP000574317">
    <property type="component" value="Unassembled WGS sequence"/>
</dbReference>
<evidence type="ECO:0000256" key="1">
    <source>
        <dbReference type="ARBA" id="ARBA00005725"/>
    </source>
</evidence>
<dbReference type="InterPro" id="IPR051609">
    <property type="entry name" value="NmrA/Isoflavone_reductase-like"/>
</dbReference>
<dbReference type="AlphaFoldDB" id="A0A8H5K6P2"/>
<dbReference type="EMBL" id="JAAOAO010000001">
    <property type="protein sequence ID" value="KAF5568739.1"/>
    <property type="molecule type" value="Genomic_DNA"/>
</dbReference>
<dbReference type="Gene3D" id="3.40.50.720">
    <property type="entry name" value="NAD(P)-binding Rossmann-like Domain"/>
    <property type="match status" value="1"/>
</dbReference>
<reference evidence="4 5" key="1">
    <citation type="submission" date="2020-05" db="EMBL/GenBank/DDBJ databases">
        <title>Identification and distribution of gene clusters putatively required for synthesis of sphingolipid metabolism inhibitors in phylogenetically diverse species of the filamentous fungus Fusarium.</title>
        <authorList>
            <person name="Kim H.-S."/>
            <person name="Busman M."/>
            <person name="Brown D.W."/>
            <person name="Divon H."/>
            <person name="Uhlig S."/>
            <person name="Proctor R.H."/>
        </authorList>
    </citation>
    <scope>NUCLEOTIDE SEQUENCE [LARGE SCALE GENOMIC DNA]</scope>
    <source>
        <strain evidence="4 5">NRRL 25196</strain>
    </source>
</reference>
<dbReference type="PANTHER" id="PTHR47706:SF4">
    <property type="entry name" value="NMRA-LIKE DOMAIN-CONTAINING PROTEIN"/>
    <property type="match status" value="1"/>
</dbReference>
<protein>
    <submittedName>
        <fullName evidence="4">2'-hydroxyisoflavone reductase</fullName>
    </submittedName>
</protein>
<evidence type="ECO:0000313" key="4">
    <source>
        <dbReference type="EMBL" id="KAF5568739.1"/>
    </source>
</evidence>
<dbReference type="GO" id="GO:0016491">
    <property type="term" value="F:oxidoreductase activity"/>
    <property type="evidence" value="ECO:0007669"/>
    <property type="project" value="UniProtKB-KW"/>
</dbReference>
<keyword evidence="5" id="KW-1185">Reference proteome</keyword>
<sequence length="380" mass="42502">MDYLCHPYKTAKYITTTVVNVDFVKKRAIVVEGTLDDEITYTSVNDIANIVTKAIDFEGEWPVIGGISGDRISIRQLLKIGEELRGEPFAIEWLKMEDLAAGELKTDNYPRLPLPSVPQDQVEAFSKMVVIGTMTAFHRGAWTVSDEWNRVFRDYKFTKVDELLNSVWEGKSFTRLPAKFHIWNVMTSGGTSCLELGPQLKNPVAYSAKMFSSSRLKIKEGPYASEKLPICTIESRHTFSSKSTVTFDGFLANFVETSMFNDGATWPFDVEVNGTSQRWQWRKKKTQQTSTLRQIIEAFSDSDFGNWELVPVLGQGWPIATFEASGGNTFEDNAALGVFEFHGPAAVGKLGDVFTNVSIAILLRILSQHYFSRIAALAGS</sequence>
<dbReference type="Gene3D" id="3.90.25.10">
    <property type="entry name" value="UDP-galactose 4-epimerase, domain 1"/>
    <property type="match status" value="1"/>
</dbReference>
<organism evidence="4 5">
    <name type="scientific">Fusarium napiforme</name>
    <dbReference type="NCBI Taxonomy" id="42672"/>
    <lineage>
        <taxon>Eukaryota</taxon>
        <taxon>Fungi</taxon>
        <taxon>Dikarya</taxon>
        <taxon>Ascomycota</taxon>
        <taxon>Pezizomycotina</taxon>
        <taxon>Sordariomycetes</taxon>
        <taxon>Hypocreomycetidae</taxon>
        <taxon>Hypocreales</taxon>
        <taxon>Nectriaceae</taxon>
        <taxon>Fusarium</taxon>
        <taxon>Fusarium fujikuroi species complex</taxon>
    </lineage>
</organism>
<keyword evidence="3" id="KW-0560">Oxidoreductase</keyword>
<name>A0A8H5K6P2_9HYPO</name>
<gene>
    <name evidence="4" type="ORF">FNAPI_17</name>
</gene>
<keyword evidence="2" id="KW-0521">NADP</keyword>
<proteinExistence type="inferred from homology"/>
<evidence type="ECO:0000256" key="2">
    <source>
        <dbReference type="ARBA" id="ARBA00022857"/>
    </source>
</evidence>
<comment type="caution">
    <text evidence="4">The sequence shown here is derived from an EMBL/GenBank/DDBJ whole genome shotgun (WGS) entry which is preliminary data.</text>
</comment>
<evidence type="ECO:0000313" key="5">
    <source>
        <dbReference type="Proteomes" id="UP000574317"/>
    </source>
</evidence>